<evidence type="ECO:0000313" key="3">
    <source>
        <dbReference type="EMBL" id="CAL4802916.1"/>
    </source>
</evidence>
<proteinExistence type="predicted"/>
<evidence type="ECO:0000256" key="1">
    <source>
        <dbReference type="SAM" id="Coils"/>
    </source>
</evidence>
<accession>A0A9P1DU14</accession>
<keyword evidence="4" id="KW-1185">Reference proteome</keyword>
<dbReference type="EMBL" id="CAMXCT020006539">
    <property type="protein sequence ID" value="CAL1168979.1"/>
    <property type="molecule type" value="Genomic_DNA"/>
</dbReference>
<name>A0A9P1DU14_9DINO</name>
<feature type="coiled-coil region" evidence="1">
    <location>
        <begin position="542"/>
        <end position="569"/>
    </location>
</feature>
<reference evidence="2" key="1">
    <citation type="submission" date="2022-10" db="EMBL/GenBank/DDBJ databases">
        <authorList>
            <person name="Chen Y."/>
            <person name="Dougan E. K."/>
            <person name="Chan C."/>
            <person name="Rhodes N."/>
            <person name="Thang M."/>
        </authorList>
    </citation>
    <scope>NUCLEOTIDE SEQUENCE</scope>
</reference>
<organism evidence="2">
    <name type="scientific">Cladocopium goreaui</name>
    <dbReference type="NCBI Taxonomy" id="2562237"/>
    <lineage>
        <taxon>Eukaryota</taxon>
        <taxon>Sar</taxon>
        <taxon>Alveolata</taxon>
        <taxon>Dinophyceae</taxon>
        <taxon>Suessiales</taxon>
        <taxon>Symbiodiniaceae</taxon>
        <taxon>Cladocopium</taxon>
    </lineage>
</organism>
<gene>
    <name evidence="2" type="ORF">C1SCF055_LOCUS40425</name>
</gene>
<sequence length="751" mass="86189">MALLGLSREEPLRPSAVSFELRRPTRSTSLGAVQQLAGSSSLQRTSLDHSPYRRLEGDLHTRARSSAGLRESCGVSRSYGWPGRDEIPAREVVTEPTTFAASLPLSPAVPSSPSALRAGGTVVPAELEARAQRRQRNWGTLSSSWLVKNCFSAWRSFVQAQLAAARAQMQQELQLSAVLELQTSLLKKEQEIKRLIAEMQHNEWNGLNRFTMLQNTAADASLRYRVFSAWRLAKHRSLAELLQRFKAELRDVQTSLRVTNEELAALQLGLMKARETRRQALDQRMRDEQMLKARVLDLWHRMVSARYRELALENQESLRDMEHQMRRSENEWRLKYQQLEEKLKKSKEAAQDGQMRAMMALMGKTGKGLLSCAFVEWMRYTSKERAIRLEEEGRDRDRKLQLQLEDLRRRQLEVRQGSQMRAMVALLGRGAKGLLSCGFVAWMRYTSQMKGEKAGQHLELTLSKKDQEIQKMLKDYHALQRSLKDLQSDFLRARKRTREEAFYRANLLLGGGRLSYQEALRLSQVLAAWLLVAMALHWARAKELQAGQADQLRLQLDELRRENRMNLRNRLLSSWETRDVQALLSRVLHAWHRCLLHGSLEAEGERSSAMAHGWRSRQDLLLERACLALGSKNARQLLRACFRGWMHRLESSRLLHGSRSMYQSKLESVAAKMFARYMEATPIAIFLAWSRAARQQRFERAAQQLLSKVVTGSGFLAALESGFARVIDVQAWWPAGGELSEMETRAWSKTL</sequence>
<feature type="coiled-coil region" evidence="1">
    <location>
        <begin position="469"/>
        <end position="496"/>
    </location>
</feature>
<feature type="coiled-coil region" evidence="1">
    <location>
        <begin position="311"/>
        <end position="356"/>
    </location>
</feature>
<evidence type="ECO:0000313" key="4">
    <source>
        <dbReference type="Proteomes" id="UP001152797"/>
    </source>
</evidence>
<dbReference type="EMBL" id="CAMXCT030006539">
    <property type="protein sequence ID" value="CAL4802916.1"/>
    <property type="molecule type" value="Genomic_DNA"/>
</dbReference>
<keyword evidence="1" id="KW-0175">Coiled coil</keyword>
<dbReference type="AlphaFoldDB" id="A0A9P1DU14"/>
<evidence type="ECO:0000313" key="2">
    <source>
        <dbReference type="EMBL" id="CAI4015604.1"/>
    </source>
</evidence>
<protein>
    <submittedName>
        <fullName evidence="3">Protein BTN1</fullName>
    </submittedName>
</protein>
<dbReference type="Proteomes" id="UP001152797">
    <property type="component" value="Unassembled WGS sequence"/>
</dbReference>
<dbReference type="EMBL" id="CAMXCT010006539">
    <property type="protein sequence ID" value="CAI4015604.1"/>
    <property type="molecule type" value="Genomic_DNA"/>
</dbReference>
<reference evidence="3 4" key="2">
    <citation type="submission" date="2024-05" db="EMBL/GenBank/DDBJ databases">
        <authorList>
            <person name="Chen Y."/>
            <person name="Shah S."/>
            <person name="Dougan E. K."/>
            <person name="Thang M."/>
            <person name="Chan C."/>
        </authorList>
    </citation>
    <scope>NUCLEOTIDE SEQUENCE [LARGE SCALE GENOMIC DNA]</scope>
</reference>
<comment type="caution">
    <text evidence="2">The sequence shown here is derived from an EMBL/GenBank/DDBJ whole genome shotgun (WGS) entry which is preliminary data.</text>
</comment>